<dbReference type="Proteomes" id="UP000237686">
    <property type="component" value="Unassembled WGS sequence"/>
</dbReference>
<evidence type="ECO:0000256" key="1">
    <source>
        <dbReference type="SAM" id="MobiDB-lite"/>
    </source>
</evidence>
<proteinExistence type="predicted"/>
<feature type="compositionally biased region" description="Basic and acidic residues" evidence="1">
    <location>
        <begin position="29"/>
        <end position="39"/>
    </location>
</feature>
<accession>A0A8E2RQJ7</accession>
<reference evidence="2 3" key="1">
    <citation type="submission" date="2018-03" db="EMBL/GenBank/DDBJ databases">
        <authorList>
            <person name="Nguyen K."/>
            <person name="Fouts D."/>
            <person name="Sutton G."/>
        </authorList>
    </citation>
    <scope>NUCLEOTIDE SEQUENCE [LARGE SCALE GENOMIC DNA]</scope>
    <source>
        <strain evidence="2 3">AU17135</strain>
    </source>
</reference>
<comment type="caution">
    <text evidence="2">The sequence shown here is derived from an EMBL/GenBank/DDBJ whole genome shotgun (WGS) entry which is preliminary data.</text>
</comment>
<name>A0A8E2RQJ7_9BURK</name>
<protein>
    <submittedName>
        <fullName evidence="2">Uncharacterized protein</fullName>
    </submittedName>
</protein>
<sequence length="67" mass="7464">MLAGPRFVDVDKFDERKAFAPYPNPAVHAAHEARAESGDSHPPFSQLEERVYASPGTEARHDLQQCD</sequence>
<dbReference type="EMBL" id="PVFZ01000068">
    <property type="protein sequence ID" value="PRF18308.1"/>
    <property type="molecule type" value="Genomic_DNA"/>
</dbReference>
<organism evidence="2 3">
    <name type="scientific">Burkholderia multivorans</name>
    <dbReference type="NCBI Taxonomy" id="87883"/>
    <lineage>
        <taxon>Bacteria</taxon>
        <taxon>Pseudomonadati</taxon>
        <taxon>Pseudomonadota</taxon>
        <taxon>Betaproteobacteria</taxon>
        <taxon>Burkholderiales</taxon>
        <taxon>Burkholderiaceae</taxon>
        <taxon>Burkholderia</taxon>
        <taxon>Burkholderia cepacia complex</taxon>
    </lineage>
</organism>
<evidence type="ECO:0000313" key="2">
    <source>
        <dbReference type="EMBL" id="PRF18308.1"/>
    </source>
</evidence>
<feature type="region of interest" description="Disordered" evidence="1">
    <location>
        <begin position="29"/>
        <end position="67"/>
    </location>
</feature>
<feature type="compositionally biased region" description="Basic and acidic residues" evidence="1">
    <location>
        <begin position="58"/>
        <end position="67"/>
    </location>
</feature>
<evidence type="ECO:0000313" key="3">
    <source>
        <dbReference type="Proteomes" id="UP000237686"/>
    </source>
</evidence>
<dbReference type="AlphaFoldDB" id="A0A8E2RQJ7"/>
<gene>
    <name evidence="2" type="ORF">C6P98_25105</name>
</gene>